<reference evidence="1 2" key="1">
    <citation type="journal article" date="2015" name="PLoS Negl. Trop. Dis.">
        <title>Distribution of Plasmids in Distinct Leptospira Pathogenic Species.</title>
        <authorList>
            <person name="Wang Y."/>
            <person name="Zhuang X."/>
            <person name="Zhong Y."/>
            <person name="Zhang C."/>
            <person name="Zhang Y."/>
            <person name="Zeng L."/>
            <person name="Zhu Y."/>
            <person name="He P."/>
            <person name="Dong K."/>
            <person name="Pal U."/>
            <person name="Guo X."/>
            <person name="Qin J."/>
        </authorList>
    </citation>
    <scope>NUCLEOTIDE SEQUENCE [LARGE SCALE GENOMIC DNA]</scope>
    <source>
        <strain evidence="1 2">56604</strain>
    </source>
</reference>
<protein>
    <submittedName>
        <fullName evidence="1">Uncharacterized protein</fullName>
    </submittedName>
</protein>
<sequence>MWELLVQLAFSFKTCLVLADSYLWMGFSLIQELTHVILEKI</sequence>
<proteinExistence type="predicted"/>
<name>A0A0S2IPN8_LEPBO</name>
<dbReference type="Proteomes" id="UP000058857">
    <property type="component" value="Chromosome 1"/>
</dbReference>
<dbReference type="PATRIC" id="fig|280505.15.peg.1309"/>
<evidence type="ECO:0000313" key="1">
    <source>
        <dbReference type="EMBL" id="ALO25636.1"/>
    </source>
</evidence>
<evidence type="ECO:0000313" key="2">
    <source>
        <dbReference type="Proteomes" id="UP000058857"/>
    </source>
</evidence>
<accession>A0A0S2IPN8</accession>
<gene>
    <name evidence="1" type="ORF">LBBP_01343</name>
</gene>
<dbReference type="AlphaFoldDB" id="A0A0S2IPN8"/>
<dbReference type="EMBL" id="CP012029">
    <property type="protein sequence ID" value="ALO25636.1"/>
    <property type="molecule type" value="Genomic_DNA"/>
</dbReference>
<organism evidence="1">
    <name type="scientific">Leptospira borgpetersenii serovar Ballum</name>
    <dbReference type="NCBI Taxonomy" id="280505"/>
    <lineage>
        <taxon>Bacteria</taxon>
        <taxon>Pseudomonadati</taxon>
        <taxon>Spirochaetota</taxon>
        <taxon>Spirochaetia</taxon>
        <taxon>Leptospirales</taxon>
        <taxon>Leptospiraceae</taxon>
        <taxon>Leptospira</taxon>
    </lineage>
</organism>